<dbReference type="Proteomes" id="UP001500503">
    <property type="component" value="Unassembled WGS sequence"/>
</dbReference>
<feature type="compositionally biased region" description="Basic and acidic residues" evidence="1">
    <location>
        <begin position="1"/>
        <end position="16"/>
    </location>
</feature>
<dbReference type="RefSeq" id="WP_345475016.1">
    <property type="nucleotide sequence ID" value="NZ_BAABHF010000060.1"/>
</dbReference>
<dbReference type="InterPro" id="IPR010985">
    <property type="entry name" value="Ribbon_hlx_hlx"/>
</dbReference>
<reference evidence="3" key="1">
    <citation type="journal article" date="2019" name="Int. J. Syst. Evol. Microbiol.">
        <title>The Global Catalogue of Microorganisms (GCM) 10K type strain sequencing project: providing services to taxonomists for standard genome sequencing and annotation.</title>
        <authorList>
            <consortium name="The Broad Institute Genomics Platform"/>
            <consortium name="The Broad Institute Genome Sequencing Center for Infectious Disease"/>
            <person name="Wu L."/>
            <person name="Ma J."/>
        </authorList>
    </citation>
    <scope>NUCLEOTIDE SEQUENCE [LARGE SCALE GENOMIC DNA]</scope>
    <source>
        <strain evidence="3">JCM 17933</strain>
    </source>
</reference>
<evidence type="ECO:0000256" key="1">
    <source>
        <dbReference type="SAM" id="MobiDB-lite"/>
    </source>
</evidence>
<comment type="caution">
    <text evidence="2">The sequence shown here is derived from an EMBL/GenBank/DDBJ whole genome shotgun (WGS) entry which is preliminary data.</text>
</comment>
<proteinExistence type="predicted"/>
<dbReference type="SUPFAM" id="SSF47598">
    <property type="entry name" value="Ribbon-helix-helix"/>
    <property type="match status" value="1"/>
</dbReference>
<feature type="region of interest" description="Disordered" evidence="1">
    <location>
        <begin position="1"/>
        <end position="22"/>
    </location>
</feature>
<evidence type="ECO:0008006" key="4">
    <source>
        <dbReference type="Google" id="ProtNLM"/>
    </source>
</evidence>
<organism evidence="2 3">
    <name type="scientific">Actinoallomurus oryzae</name>
    <dbReference type="NCBI Taxonomy" id="502180"/>
    <lineage>
        <taxon>Bacteria</taxon>
        <taxon>Bacillati</taxon>
        <taxon>Actinomycetota</taxon>
        <taxon>Actinomycetes</taxon>
        <taxon>Streptosporangiales</taxon>
        <taxon>Thermomonosporaceae</taxon>
        <taxon>Actinoallomurus</taxon>
    </lineage>
</organism>
<keyword evidence="3" id="KW-1185">Reference proteome</keyword>
<name>A0ABP8R504_9ACTN</name>
<evidence type="ECO:0000313" key="3">
    <source>
        <dbReference type="Proteomes" id="UP001500503"/>
    </source>
</evidence>
<sequence length="55" mass="6259">MTDGKRGRPKSGETPRKTVRVPDAVWDEAKEKAEAEGKTVSDVVNDCLRRYLRKK</sequence>
<protein>
    <recommendedName>
        <fullName evidence="4">CopG-like ribbon-helix-helix domain-containing protein</fullName>
    </recommendedName>
</protein>
<gene>
    <name evidence="2" type="ORF">GCM10023191_092470</name>
</gene>
<dbReference type="EMBL" id="BAABHF010000060">
    <property type="protein sequence ID" value="GAA4518407.1"/>
    <property type="molecule type" value="Genomic_DNA"/>
</dbReference>
<evidence type="ECO:0000313" key="2">
    <source>
        <dbReference type="EMBL" id="GAA4518407.1"/>
    </source>
</evidence>
<dbReference type="NCBIfam" id="NF041551">
    <property type="entry name" value="YlcI_YnfO_N"/>
    <property type="match status" value="1"/>
</dbReference>
<accession>A0ABP8R504</accession>